<dbReference type="EMBL" id="QGGL01000018">
    <property type="protein sequence ID" value="PWK06947.1"/>
    <property type="molecule type" value="Genomic_DNA"/>
</dbReference>
<keyword evidence="2" id="KW-1185">Reference proteome</keyword>
<accession>A0A316D3Z7</accession>
<dbReference type="AlphaFoldDB" id="A0A316D3Z7"/>
<reference evidence="1 2" key="1">
    <citation type="submission" date="2018-05" db="EMBL/GenBank/DDBJ databases">
        <title>Genomic Encyclopedia of Type Strains, Phase IV (KMG-IV): sequencing the most valuable type-strain genomes for metagenomic binning, comparative biology and taxonomic classification.</title>
        <authorList>
            <person name="Goeker M."/>
        </authorList>
    </citation>
    <scope>NUCLEOTIDE SEQUENCE [LARGE SCALE GENOMIC DNA]</scope>
    <source>
        <strain evidence="1 2">DSM 18773</strain>
    </source>
</reference>
<evidence type="ECO:0000313" key="2">
    <source>
        <dbReference type="Proteomes" id="UP000245634"/>
    </source>
</evidence>
<organism evidence="1 2">
    <name type="scientific">Tumebacillus permanentifrigoris</name>
    <dbReference type="NCBI Taxonomy" id="378543"/>
    <lineage>
        <taxon>Bacteria</taxon>
        <taxon>Bacillati</taxon>
        <taxon>Bacillota</taxon>
        <taxon>Bacilli</taxon>
        <taxon>Bacillales</taxon>
        <taxon>Alicyclobacillaceae</taxon>
        <taxon>Tumebacillus</taxon>
    </lineage>
</organism>
<evidence type="ECO:0000313" key="1">
    <source>
        <dbReference type="EMBL" id="PWK06947.1"/>
    </source>
</evidence>
<sequence length="97" mass="10495">MTTNNMYASSFSIAQKIGMALGYAAARIEALKGKPVVYEGFPKFDLTGKSMEELAAINIDCALAMANLLNQVLPHLNDYEATQVLSLLGEDAQHFLA</sequence>
<comment type="caution">
    <text evidence="1">The sequence shown here is derived from an EMBL/GenBank/DDBJ whole genome shotgun (WGS) entry which is preliminary data.</text>
</comment>
<protein>
    <submittedName>
        <fullName evidence="1">Uncharacterized protein</fullName>
    </submittedName>
</protein>
<dbReference type="RefSeq" id="WP_109690690.1">
    <property type="nucleotide sequence ID" value="NZ_QGGL01000018.1"/>
</dbReference>
<gene>
    <name evidence="1" type="ORF">C7459_11811</name>
</gene>
<proteinExistence type="predicted"/>
<name>A0A316D3Z7_9BACL</name>
<dbReference type="Proteomes" id="UP000245634">
    <property type="component" value="Unassembled WGS sequence"/>
</dbReference>